<dbReference type="InterPro" id="IPR036919">
    <property type="entry name" value="Ribo_uL30_ferredoxin-like_sf"/>
</dbReference>
<dbReference type="PANTHER" id="PTHR15892:SF2">
    <property type="entry name" value="LARGE RIBOSOMAL SUBUNIT PROTEIN UL30M"/>
    <property type="match status" value="1"/>
</dbReference>
<accession>A0ABR6MY61</accession>
<reference evidence="7 8" key="1">
    <citation type="submission" date="2020-08" db="EMBL/GenBank/DDBJ databases">
        <title>Genomic Encyclopedia of Type Strains, Phase IV (KMG-IV): sequencing the most valuable type-strain genomes for metagenomic binning, comparative biology and taxonomic classification.</title>
        <authorList>
            <person name="Goeker M."/>
        </authorList>
    </citation>
    <scope>NUCLEOTIDE SEQUENCE [LARGE SCALE GENOMIC DNA]</scope>
    <source>
        <strain evidence="7 8">DSM 105434</strain>
    </source>
</reference>
<dbReference type="Pfam" id="PF00327">
    <property type="entry name" value="Ribosomal_L30"/>
    <property type="match status" value="1"/>
</dbReference>
<organism evidence="7 8">
    <name type="scientific">Deinococcus metallilatus</name>
    <dbReference type="NCBI Taxonomy" id="1211322"/>
    <lineage>
        <taxon>Bacteria</taxon>
        <taxon>Thermotogati</taxon>
        <taxon>Deinococcota</taxon>
        <taxon>Deinococci</taxon>
        <taxon>Deinococcales</taxon>
        <taxon>Deinococcaceae</taxon>
        <taxon>Deinococcus</taxon>
    </lineage>
</organism>
<evidence type="ECO:0000313" key="8">
    <source>
        <dbReference type="Proteomes" id="UP000536909"/>
    </source>
</evidence>
<comment type="similarity">
    <text evidence="1 5">Belongs to the universal ribosomal protein uL30 family.</text>
</comment>
<dbReference type="GO" id="GO:0005840">
    <property type="term" value="C:ribosome"/>
    <property type="evidence" value="ECO:0007669"/>
    <property type="project" value="UniProtKB-KW"/>
</dbReference>
<evidence type="ECO:0000256" key="5">
    <source>
        <dbReference type="HAMAP-Rule" id="MF_01371"/>
    </source>
</evidence>
<dbReference type="PANTHER" id="PTHR15892">
    <property type="entry name" value="MITOCHONDRIAL RIBOSOMAL PROTEIN L30"/>
    <property type="match status" value="1"/>
</dbReference>
<keyword evidence="8" id="KW-1185">Reference proteome</keyword>
<dbReference type="PIRSF" id="PIRSF002211">
    <property type="entry name" value="Ribosomal_L30_bac-type"/>
    <property type="match status" value="1"/>
</dbReference>
<dbReference type="InterPro" id="IPR005996">
    <property type="entry name" value="Ribosomal_uL30_bac-type"/>
</dbReference>
<evidence type="ECO:0000256" key="1">
    <source>
        <dbReference type="ARBA" id="ARBA00007594"/>
    </source>
</evidence>
<dbReference type="Proteomes" id="UP000536909">
    <property type="component" value="Unassembled WGS sequence"/>
</dbReference>
<keyword evidence="4 5" id="KW-0687">Ribonucleoprotein</keyword>
<dbReference type="InterPro" id="IPR016082">
    <property type="entry name" value="Ribosomal_uL30_ferredoxin-like"/>
</dbReference>
<feature type="domain" description="Large ribosomal subunit protein uL30-like ferredoxin-like fold" evidence="6">
    <location>
        <begin position="11"/>
        <end position="61"/>
    </location>
</feature>
<gene>
    <name evidence="5" type="primary">rpmD</name>
    <name evidence="7" type="ORF">HNQ10_003747</name>
</gene>
<comment type="caution">
    <text evidence="7">The sequence shown here is derived from an EMBL/GenBank/DDBJ whole genome shotgun (WGS) entry which is preliminary data.</text>
</comment>
<dbReference type="Gene3D" id="3.30.1390.20">
    <property type="entry name" value="Ribosomal protein L30, ferredoxin-like fold domain"/>
    <property type="match status" value="1"/>
</dbReference>
<proteinExistence type="inferred from homology"/>
<keyword evidence="3 5" id="KW-0689">Ribosomal protein</keyword>
<name>A0ABR6MY61_9DEIO</name>
<evidence type="ECO:0000256" key="2">
    <source>
        <dbReference type="ARBA" id="ARBA00011838"/>
    </source>
</evidence>
<protein>
    <recommendedName>
        <fullName evidence="5">Large ribosomal subunit protein uL30</fullName>
    </recommendedName>
</protein>
<dbReference type="EMBL" id="JACHFV010000014">
    <property type="protein sequence ID" value="MBB5296887.1"/>
    <property type="molecule type" value="Genomic_DNA"/>
</dbReference>
<dbReference type="NCBIfam" id="TIGR01308">
    <property type="entry name" value="rpmD_bact"/>
    <property type="match status" value="1"/>
</dbReference>
<dbReference type="SUPFAM" id="SSF55129">
    <property type="entry name" value="Ribosomal protein L30p/L7e"/>
    <property type="match status" value="1"/>
</dbReference>
<dbReference type="HAMAP" id="MF_01371_B">
    <property type="entry name" value="Ribosomal_uL30_B"/>
    <property type="match status" value="1"/>
</dbReference>
<comment type="subunit">
    <text evidence="2 5">Part of the 50S ribosomal subunit.</text>
</comment>
<dbReference type="CDD" id="cd01658">
    <property type="entry name" value="Ribosomal_L30"/>
    <property type="match status" value="1"/>
</dbReference>
<evidence type="ECO:0000313" key="7">
    <source>
        <dbReference type="EMBL" id="MBB5296887.1"/>
    </source>
</evidence>
<evidence type="ECO:0000256" key="4">
    <source>
        <dbReference type="ARBA" id="ARBA00023274"/>
    </source>
</evidence>
<evidence type="ECO:0000259" key="6">
    <source>
        <dbReference type="Pfam" id="PF00327"/>
    </source>
</evidence>
<evidence type="ECO:0000256" key="3">
    <source>
        <dbReference type="ARBA" id="ARBA00022980"/>
    </source>
</evidence>
<sequence length="65" mass="7043">MTTPTTTGATVKVTLKRSVIGRPKNQVETVKALGLKRIGDSRELTDTPAIRGMIKTVQHLVEVEA</sequence>